<dbReference type="InterPro" id="IPR043146">
    <property type="entry name" value="Penicillin_amidase_N_B-knob"/>
</dbReference>
<evidence type="ECO:0000256" key="2">
    <source>
        <dbReference type="ARBA" id="ARBA00022801"/>
    </source>
</evidence>
<sequence>MNKIIKGLALGTGVLALAGATVYGLMWANLPSLDGKLQVEGPRDTITLSRDDLGNAIIHASDRADAAFALGFAHGQDRFFQMDLLRRNAAGELAALFGDAALPLDKKHRFHQFRKRATMALEQLDPEQREILRQYTLGVNTALDAQQVKSFEYLLTNTTPEPWRPEDSLLAIYSMYLDLQAGTVEREKVLTYIQQSLGQPMVDFITQTDPLQAALDGSTLPLDNLAIPALPDALMQTSVHTFIEQDEVVGSNNWAVTGELTKSGHAMLSDDMHLGLNVPVIWYRTQLNYQSNGNDIQVTGVSLPGAPAIVVGTNNHIAWGFTNGYIDTADWVALDSNTQLTTETEQLKSTSGIHEHQMITSEYGPVTKIGDAQYALSWVAHQPYAVNMELMALETANTVDAGLLATQRAGIPVQNMLIVDRQGNAAWRLTGAVPARDNPSSLPVSASDYPSSQWQSQAGDVPVVKNPDHHRLWSANSRVVSAADDKRFGNGGYAIGSRSVQIRDNLMAGDSFNEADFMAMQLDNRAIFMSRWHALLLATLNTQPQQFADDIRELEQWQACACSESVGYTLVSHFRSQLFDAVFAPIQTQLNRENMSLRRLKRDLEPAVWQLLEQQPQDWLPTEHQDWQSWMLAIYSDSKAELLAKYSDKGRLTDLNWGKVNALKIQHPFSRQIPQLSWLLDMPSVTGFGGRFEPAVQTTTFGASQRFIVQPGREQDGIMSIPGGQSGNPVSRFYRKGFSDYANHRGTPLLPGAAVHTITIQPQ</sequence>
<evidence type="ECO:0000313" key="6">
    <source>
        <dbReference type="EMBL" id="MCL2913792.1"/>
    </source>
</evidence>
<evidence type="ECO:0000256" key="5">
    <source>
        <dbReference type="SAM" id="MobiDB-lite"/>
    </source>
</evidence>
<dbReference type="SUPFAM" id="SSF56235">
    <property type="entry name" value="N-terminal nucleophile aminohydrolases (Ntn hydrolases)"/>
    <property type="match status" value="1"/>
</dbReference>
<keyword evidence="3" id="KW-0865">Zymogen</keyword>
<keyword evidence="7" id="KW-1185">Reference proteome</keyword>
<dbReference type="Gene3D" id="3.60.20.10">
    <property type="entry name" value="Glutamine Phosphoribosylpyrophosphate, subunit 1, domain 1"/>
    <property type="match status" value="1"/>
</dbReference>
<dbReference type="InterPro" id="IPR043147">
    <property type="entry name" value="Penicillin_amidase_A-knob"/>
</dbReference>
<name>A0ABT0N7J2_9GAMM</name>
<evidence type="ECO:0000313" key="7">
    <source>
        <dbReference type="Proteomes" id="UP001202831"/>
    </source>
</evidence>
<comment type="similarity">
    <text evidence="1">Belongs to the peptidase S45 family.</text>
</comment>
<proteinExistence type="inferred from homology"/>
<comment type="caution">
    <text evidence="6">The sequence shown here is derived from an EMBL/GenBank/DDBJ whole genome shotgun (WGS) entry which is preliminary data.</text>
</comment>
<dbReference type="Gene3D" id="1.10.439.10">
    <property type="entry name" value="Penicillin Amidohydrolase, domain 1"/>
    <property type="match status" value="1"/>
</dbReference>
<dbReference type="Gene3D" id="2.30.120.10">
    <property type="match status" value="1"/>
</dbReference>
<dbReference type="EMBL" id="JAKIKT010000002">
    <property type="protein sequence ID" value="MCL2913792.1"/>
    <property type="molecule type" value="Genomic_DNA"/>
</dbReference>
<dbReference type="Gene3D" id="1.10.1400.10">
    <property type="match status" value="1"/>
</dbReference>
<reference evidence="6 7" key="1">
    <citation type="submission" date="2022-01" db="EMBL/GenBank/DDBJ databases">
        <title>Whole genome-based taxonomy of the Shewanellaceae.</title>
        <authorList>
            <person name="Martin-Rodriguez A.J."/>
        </authorList>
    </citation>
    <scope>NUCLEOTIDE SEQUENCE [LARGE SCALE GENOMIC DNA]</scope>
    <source>
        <strain evidence="6 7">DSM 21332</strain>
    </source>
</reference>
<dbReference type="InterPro" id="IPR002692">
    <property type="entry name" value="S45"/>
</dbReference>
<evidence type="ECO:0000256" key="1">
    <source>
        <dbReference type="ARBA" id="ARBA00006586"/>
    </source>
</evidence>
<dbReference type="InterPro" id="IPR023343">
    <property type="entry name" value="Penicillin_amidase_dom1"/>
</dbReference>
<dbReference type="PANTHER" id="PTHR34218">
    <property type="entry name" value="PEPTIDASE S45 PENICILLIN AMIDASE"/>
    <property type="match status" value="1"/>
</dbReference>
<dbReference type="RefSeq" id="WP_249248501.1">
    <property type="nucleotide sequence ID" value="NZ_JAKIKT010000002.1"/>
</dbReference>
<accession>A0ABT0N7J2</accession>
<organism evidence="6 7">
    <name type="scientific">Shewanella corallii</name>
    <dbReference type="NCBI Taxonomy" id="560080"/>
    <lineage>
        <taxon>Bacteria</taxon>
        <taxon>Pseudomonadati</taxon>
        <taxon>Pseudomonadota</taxon>
        <taxon>Gammaproteobacteria</taxon>
        <taxon>Alteromonadales</taxon>
        <taxon>Shewanellaceae</taxon>
        <taxon>Shewanella</taxon>
    </lineage>
</organism>
<evidence type="ECO:0000256" key="4">
    <source>
        <dbReference type="ARBA" id="ARBA00038735"/>
    </source>
</evidence>
<dbReference type="CDD" id="cd03747">
    <property type="entry name" value="Ntn_PGA_like"/>
    <property type="match status" value="1"/>
</dbReference>
<feature type="region of interest" description="Disordered" evidence="5">
    <location>
        <begin position="437"/>
        <end position="456"/>
    </location>
</feature>
<dbReference type="PIRSF" id="PIRSF001227">
    <property type="entry name" value="Pen_acylase"/>
    <property type="match status" value="1"/>
</dbReference>
<feature type="compositionally biased region" description="Polar residues" evidence="5">
    <location>
        <begin position="438"/>
        <end position="456"/>
    </location>
</feature>
<dbReference type="Proteomes" id="UP001202831">
    <property type="component" value="Unassembled WGS sequence"/>
</dbReference>
<comment type="subunit">
    <text evidence="4">Heterodimer of an alpha subunit and a beta subunit processed from the same precursor.</text>
</comment>
<dbReference type="InterPro" id="IPR029055">
    <property type="entry name" value="Ntn_hydrolases_N"/>
</dbReference>
<protein>
    <submittedName>
        <fullName evidence="6">Penicillin acylase family protein</fullName>
    </submittedName>
</protein>
<dbReference type="InterPro" id="IPR014395">
    <property type="entry name" value="Pen/GL7ACA/AHL_acylase"/>
</dbReference>
<dbReference type="PANTHER" id="PTHR34218:SF4">
    <property type="entry name" value="ACYL-HOMOSERINE LACTONE ACYLASE QUIP"/>
    <property type="match status" value="1"/>
</dbReference>
<dbReference type="Pfam" id="PF01804">
    <property type="entry name" value="Penicil_amidase"/>
    <property type="match status" value="1"/>
</dbReference>
<keyword evidence="2" id="KW-0378">Hydrolase</keyword>
<evidence type="ECO:0000256" key="3">
    <source>
        <dbReference type="ARBA" id="ARBA00023145"/>
    </source>
</evidence>
<gene>
    <name evidence="6" type="ORF">L2725_08300</name>
</gene>